<sequence>MQRQEVSLAHYHARGVDVLLWCLSVCTVRERGMENDKRAPQHTPSSGATTNEGLHHQTRYTGQTNAARSRQANTRGEVVVVVRLERRE</sequence>
<evidence type="ECO:0000256" key="1">
    <source>
        <dbReference type="SAM" id="MobiDB-lite"/>
    </source>
</evidence>
<dbReference type="AlphaFoldDB" id="A0AAE1BXQ0"/>
<reference evidence="2" key="1">
    <citation type="submission" date="2023-10" db="EMBL/GenBank/DDBJ databases">
        <title>Genome assemblies of two species of porcelain crab, Petrolisthes cinctipes and Petrolisthes manimaculis (Anomura: Porcellanidae).</title>
        <authorList>
            <person name="Angst P."/>
        </authorList>
    </citation>
    <scope>NUCLEOTIDE SEQUENCE</scope>
    <source>
        <strain evidence="2">PB745_01</strain>
        <tissue evidence="2">Gill</tissue>
    </source>
</reference>
<dbReference type="Proteomes" id="UP001286313">
    <property type="component" value="Unassembled WGS sequence"/>
</dbReference>
<name>A0AAE1BXQ0_PETCI</name>
<comment type="caution">
    <text evidence="2">The sequence shown here is derived from an EMBL/GenBank/DDBJ whole genome shotgun (WGS) entry which is preliminary data.</text>
</comment>
<gene>
    <name evidence="2" type="ORF">Pcinc_034956</name>
</gene>
<protein>
    <submittedName>
        <fullName evidence="2">Uncharacterized protein</fullName>
    </submittedName>
</protein>
<organism evidence="2 3">
    <name type="scientific">Petrolisthes cinctipes</name>
    <name type="common">Flat porcelain crab</name>
    <dbReference type="NCBI Taxonomy" id="88211"/>
    <lineage>
        <taxon>Eukaryota</taxon>
        <taxon>Metazoa</taxon>
        <taxon>Ecdysozoa</taxon>
        <taxon>Arthropoda</taxon>
        <taxon>Crustacea</taxon>
        <taxon>Multicrustacea</taxon>
        <taxon>Malacostraca</taxon>
        <taxon>Eumalacostraca</taxon>
        <taxon>Eucarida</taxon>
        <taxon>Decapoda</taxon>
        <taxon>Pleocyemata</taxon>
        <taxon>Anomura</taxon>
        <taxon>Galatheoidea</taxon>
        <taxon>Porcellanidae</taxon>
        <taxon>Petrolisthes</taxon>
    </lineage>
</organism>
<dbReference type="EMBL" id="JAWQEG010005181">
    <property type="protein sequence ID" value="KAK3858886.1"/>
    <property type="molecule type" value="Genomic_DNA"/>
</dbReference>
<evidence type="ECO:0000313" key="3">
    <source>
        <dbReference type="Proteomes" id="UP001286313"/>
    </source>
</evidence>
<evidence type="ECO:0000313" key="2">
    <source>
        <dbReference type="EMBL" id="KAK3858886.1"/>
    </source>
</evidence>
<keyword evidence="3" id="KW-1185">Reference proteome</keyword>
<accession>A0AAE1BXQ0</accession>
<feature type="compositionally biased region" description="Polar residues" evidence="1">
    <location>
        <begin position="42"/>
        <end position="52"/>
    </location>
</feature>
<proteinExistence type="predicted"/>
<feature type="compositionally biased region" description="Polar residues" evidence="1">
    <location>
        <begin position="59"/>
        <end position="74"/>
    </location>
</feature>
<feature type="region of interest" description="Disordered" evidence="1">
    <location>
        <begin position="32"/>
        <end position="74"/>
    </location>
</feature>